<dbReference type="RefSeq" id="WP_080173551.1">
    <property type="nucleotide sequence ID" value="NZ_AP024854.1"/>
</dbReference>
<keyword evidence="1" id="KW-0732">Signal</keyword>
<feature type="signal peptide" evidence="1">
    <location>
        <begin position="1"/>
        <end position="18"/>
    </location>
</feature>
<reference evidence="2 3" key="1">
    <citation type="submission" date="2017-02" db="EMBL/GenBank/DDBJ databases">
        <authorList>
            <person name="Peterson S.W."/>
        </authorList>
    </citation>
    <scope>NUCLEOTIDE SEQUENCE [LARGE SCALE GENOMIC DNA]</scope>
    <source>
        <strain evidence="2 3">CECT 9189</strain>
    </source>
</reference>
<dbReference type="EMBL" id="FUWP01000002">
    <property type="protein sequence ID" value="SJZ85881.1"/>
    <property type="molecule type" value="Genomic_DNA"/>
</dbReference>
<dbReference type="Proteomes" id="UP000191116">
    <property type="component" value="Unassembled WGS sequence"/>
</dbReference>
<protein>
    <submittedName>
        <fullName evidence="2">Uncharacterized protein</fullName>
    </submittedName>
</protein>
<name>A0A1T4P3A5_9GAMM</name>
<dbReference type="AlphaFoldDB" id="A0A1T4P3A5"/>
<evidence type="ECO:0000313" key="3">
    <source>
        <dbReference type="Proteomes" id="UP000191116"/>
    </source>
</evidence>
<dbReference type="OrthoDB" id="5917509at2"/>
<gene>
    <name evidence="2" type="ORF">CZ814_00751</name>
</gene>
<proteinExistence type="predicted"/>
<accession>A0A1T4P3A5</accession>
<feature type="chain" id="PRO_5010581739" evidence="1">
    <location>
        <begin position="19"/>
        <end position="169"/>
    </location>
</feature>
<organism evidence="2 3">
    <name type="scientific">Photobacterium toruni</name>
    <dbReference type="NCBI Taxonomy" id="1935446"/>
    <lineage>
        <taxon>Bacteria</taxon>
        <taxon>Pseudomonadati</taxon>
        <taxon>Pseudomonadota</taxon>
        <taxon>Gammaproteobacteria</taxon>
        <taxon>Vibrionales</taxon>
        <taxon>Vibrionaceae</taxon>
        <taxon>Photobacterium</taxon>
    </lineage>
</organism>
<evidence type="ECO:0000313" key="2">
    <source>
        <dbReference type="EMBL" id="SJZ85881.1"/>
    </source>
</evidence>
<dbReference type="PROSITE" id="PS51257">
    <property type="entry name" value="PROKAR_LIPOPROTEIN"/>
    <property type="match status" value="1"/>
</dbReference>
<evidence type="ECO:0000256" key="1">
    <source>
        <dbReference type="SAM" id="SignalP"/>
    </source>
</evidence>
<sequence length="169" mass="18425">MKIILLAVALSLTGCAQIQDYKTVDVALNTSLSTSIGGSFFSIAKTKDLPNAFGKADIYGGKVNIGHSELRYQGLTKDNQLILRYTDVTIHSDENVFTRYGNSSSTISSGYNGNITITHANKRDANISQLPPNTIEFLFPLNKKVLPIGGYIVTIIDATPYDVKYTISQ</sequence>